<feature type="domain" description="Prohead serine protease" evidence="6">
    <location>
        <begin position="16"/>
        <end position="171"/>
    </location>
</feature>
<dbReference type="InterPro" id="IPR054613">
    <property type="entry name" value="Peptidase_S78_dom"/>
</dbReference>
<evidence type="ECO:0000256" key="3">
    <source>
        <dbReference type="ARBA" id="ARBA00022801"/>
    </source>
</evidence>
<dbReference type="GO" id="GO:0046797">
    <property type="term" value="P:viral procapsid maturation"/>
    <property type="evidence" value="ECO:0007669"/>
    <property type="project" value="UniProtKB-KW"/>
</dbReference>
<dbReference type="GO" id="GO:0006508">
    <property type="term" value="P:proteolysis"/>
    <property type="evidence" value="ECO:0007669"/>
    <property type="project" value="UniProtKB-KW"/>
</dbReference>
<evidence type="ECO:0000259" key="6">
    <source>
        <dbReference type="Pfam" id="PF04586"/>
    </source>
</evidence>
<reference evidence="7" key="1">
    <citation type="journal article" date="2021" name="Proc. Natl. Acad. Sci. U.S.A.">
        <title>A Catalog of Tens of Thousands of Viruses from Human Metagenomes Reveals Hidden Associations with Chronic Diseases.</title>
        <authorList>
            <person name="Tisza M.J."/>
            <person name="Buck C.B."/>
        </authorList>
    </citation>
    <scope>NUCLEOTIDE SEQUENCE</scope>
    <source>
        <strain evidence="7">Ct1ba2</strain>
    </source>
</reference>
<keyword evidence="2 7" id="KW-0645">Protease</keyword>
<keyword evidence="5" id="KW-1273">Viral capsid maturation</keyword>
<dbReference type="GO" id="GO:0008233">
    <property type="term" value="F:peptidase activity"/>
    <property type="evidence" value="ECO:0007669"/>
    <property type="project" value="UniProtKB-KW"/>
</dbReference>
<dbReference type="Pfam" id="PF04586">
    <property type="entry name" value="Peptidase_S78"/>
    <property type="match status" value="1"/>
</dbReference>
<keyword evidence="1" id="KW-1188">Viral release from host cell</keyword>
<dbReference type="EMBL" id="BK032540">
    <property type="protein sequence ID" value="DAF46530.1"/>
    <property type="molecule type" value="Genomic_DNA"/>
</dbReference>
<protein>
    <submittedName>
        <fullName evidence="7">Prohead serine protease</fullName>
    </submittedName>
</protein>
<evidence type="ECO:0000256" key="4">
    <source>
        <dbReference type="ARBA" id="ARBA00022950"/>
    </source>
</evidence>
<dbReference type="InterPro" id="IPR006433">
    <property type="entry name" value="Prohead_protease"/>
</dbReference>
<sequence>MKTKQIRSMTTEIKGESDDNQKVIRGYFAVFDDETNLYDKVFEKLDRGAFNNSINSDVRALINHDTSLVLGRTTSNTLKLRTDDKGLYGEIYINEKDTDAMNIYERVKRGDVSQCSFGFTVNEEDVEYRDDDTAHFTIKDLDLYEVSVCTFPAYANTGVEARERQVQEHKKRELQIKKDRLKERLTNA</sequence>
<evidence type="ECO:0000256" key="5">
    <source>
        <dbReference type="ARBA" id="ARBA00023045"/>
    </source>
</evidence>
<evidence type="ECO:0000313" key="7">
    <source>
        <dbReference type="EMBL" id="DAF46530.1"/>
    </source>
</evidence>
<proteinExistence type="predicted"/>
<name>A0A8S5S755_9CAUD</name>
<dbReference type="NCBIfam" id="TIGR01543">
    <property type="entry name" value="proheadase_HK97"/>
    <property type="match status" value="1"/>
</dbReference>
<keyword evidence="4" id="KW-0118">Viral capsid assembly</keyword>
<accession>A0A8S5S755</accession>
<evidence type="ECO:0000256" key="2">
    <source>
        <dbReference type="ARBA" id="ARBA00022670"/>
    </source>
</evidence>
<organism evidence="7">
    <name type="scientific">Myoviridae sp. ct1ba2</name>
    <dbReference type="NCBI Taxonomy" id="2827654"/>
    <lineage>
        <taxon>Viruses</taxon>
        <taxon>Duplodnaviria</taxon>
        <taxon>Heunggongvirae</taxon>
        <taxon>Uroviricota</taxon>
        <taxon>Caudoviricetes</taxon>
    </lineage>
</organism>
<evidence type="ECO:0000256" key="1">
    <source>
        <dbReference type="ARBA" id="ARBA00022612"/>
    </source>
</evidence>
<keyword evidence="3" id="KW-0378">Hydrolase</keyword>